<reference evidence="4" key="1">
    <citation type="journal article" date="2019" name="Int. J. Syst. Evol. Microbiol.">
        <title>The Global Catalogue of Microorganisms (GCM) 10K type strain sequencing project: providing services to taxonomists for standard genome sequencing and annotation.</title>
        <authorList>
            <consortium name="The Broad Institute Genomics Platform"/>
            <consortium name="The Broad Institute Genome Sequencing Center for Infectious Disease"/>
            <person name="Wu L."/>
            <person name="Ma J."/>
        </authorList>
    </citation>
    <scope>NUCLEOTIDE SEQUENCE [LARGE SCALE GENOMIC DNA]</scope>
    <source>
        <strain evidence="4">CGMCC 4.1641</strain>
    </source>
</reference>
<gene>
    <name evidence="3" type="ORF">ACFPP6_11450</name>
</gene>
<accession>A0ABW0A124</accession>
<keyword evidence="4" id="KW-1185">Reference proteome</keyword>
<protein>
    <submittedName>
        <fullName evidence="3">Uncharacterized protein</fullName>
    </submittedName>
</protein>
<keyword evidence="2" id="KW-1133">Transmembrane helix</keyword>
<evidence type="ECO:0000313" key="3">
    <source>
        <dbReference type="EMBL" id="MFC5145274.1"/>
    </source>
</evidence>
<proteinExistence type="predicted"/>
<feature type="region of interest" description="Disordered" evidence="1">
    <location>
        <begin position="49"/>
        <end position="157"/>
    </location>
</feature>
<dbReference type="Proteomes" id="UP001596222">
    <property type="component" value="Unassembled WGS sequence"/>
</dbReference>
<feature type="compositionally biased region" description="Gly residues" evidence="1">
    <location>
        <begin position="103"/>
        <end position="115"/>
    </location>
</feature>
<organism evidence="3 4">
    <name type="scientific">Streptomyces aureoversilis</name>
    <dbReference type="NCBI Taxonomy" id="67277"/>
    <lineage>
        <taxon>Bacteria</taxon>
        <taxon>Bacillati</taxon>
        <taxon>Actinomycetota</taxon>
        <taxon>Actinomycetes</taxon>
        <taxon>Kitasatosporales</taxon>
        <taxon>Streptomycetaceae</taxon>
        <taxon>Streptomyces</taxon>
    </lineage>
</organism>
<dbReference type="RefSeq" id="WP_382039860.1">
    <property type="nucleotide sequence ID" value="NZ_JBHSKJ010000005.1"/>
</dbReference>
<feature type="transmembrane region" description="Helical" evidence="2">
    <location>
        <begin position="25"/>
        <end position="50"/>
    </location>
</feature>
<evidence type="ECO:0000256" key="1">
    <source>
        <dbReference type="SAM" id="MobiDB-lite"/>
    </source>
</evidence>
<keyword evidence="2" id="KW-0472">Membrane</keyword>
<keyword evidence="2" id="KW-0812">Transmembrane</keyword>
<comment type="caution">
    <text evidence="3">The sequence shown here is derived from an EMBL/GenBank/DDBJ whole genome shotgun (WGS) entry which is preliminary data.</text>
</comment>
<feature type="region of interest" description="Disordered" evidence="1">
    <location>
        <begin position="209"/>
        <end position="239"/>
    </location>
</feature>
<sequence>MPAEPDGFREETGRGGEPRGANLRMVALASAVALAVVLPLAAATAGPLGLPGPESARGDRPGKHPGAGDGPRGESAGLGGPGKNFGKDLGRGLGPDLGEDLGEGLGVGGRTGPGAGRDAARGGRGADGGWPAASPPLMGPAGSSVSASARCGPELTSPEGVEAQTCVLEQRNETWARTYYRNATGAPLRAVLTLMGPDGRTVQVHCRTTASDDPGGCETPRARTVRTGSGEATGDGVGGEPYEAVAEIASADGKLLLRSGSNSAEDRGD</sequence>
<feature type="compositionally biased region" description="Basic and acidic residues" evidence="1">
    <location>
        <begin position="1"/>
        <end position="17"/>
    </location>
</feature>
<evidence type="ECO:0000256" key="2">
    <source>
        <dbReference type="SAM" id="Phobius"/>
    </source>
</evidence>
<evidence type="ECO:0000313" key="4">
    <source>
        <dbReference type="Proteomes" id="UP001596222"/>
    </source>
</evidence>
<dbReference type="EMBL" id="JBHSKJ010000005">
    <property type="protein sequence ID" value="MFC5145274.1"/>
    <property type="molecule type" value="Genomic_DNA"/>
</dbReference>
<feature type="compositionally biased region" description="Gly residues" evidence="1">
    <location>
        <begin position="65"/>
        <end position="83"/>
    </location>
</feature>
<feature type="region of interest" description="Disordered" evidence="1">
    <location>
        <begin position="1"/>
        <end position="20"/>
    </location>
</feature>
<name>A0ABW0A124_9ACTN</name>